<sequence length="90" mass="10137">MPPKKEGGASKKKKVNMEKNGHNPGQKKTPLANNTSQTKSPIASLILEVAKLTKMQAILNLIRRFQALAKLSLSDRNKVFARDNRQYKMF</sequence>
<protein>
    <submittedName>
        <fullName evidence="2">Uncharacterized protein</fullName>
    </submittedName>
</protein>
<comment type="caution">
    <text evidence="2">The sequence shown here is derived from an EMBL/GenBank/DDBJ whole genome shotgun (WGS) entry which is preliminary data.</text>
</comment>
<proteinExistence type="predicted"/>
<feature type="region of interest" description="Disordered" evidence="1">
    <location>
        <begin position="1"/>
        <end position="38"/>
    </location>
</feature>
<evidence type="ECO:0000256" key="1">
    <source>
        <dbReference type="SAM" id="MobiDB-lite"/>
    </source>
</evidence>
<evidence type="ECO:0000313" key="2">
    <source>
        <dbReference type="EMBL" id="CAF4639956.1"/>
    </source>
</evidence>
<reference evidence="2" key="1">
    <citation type="submission" date="2021-02" db="EMBL/GenBank/DDBJ databases">
        <authorList>
            <person name="Nowell W R."/>
        </authorList>
    </citation>
    <scope>NUCLEOTIDE SEQUENCE</scope>
</reference>
<dbReference type="EMBL" id="CAJOBS010000775">
    <property type="protein sequence ID" value="CAF4639956.1"/>
    <property type="molecule type" value="Genomic_DNA"/>
</dbReference>
<name>A0A821ERX5_9BILA</name>
<accession>A0A821ERX5</accession>
<evidence type="ECO:0000313" key="3">
    <source>
        <dbReference type="Proteomes" id="UP000663838"/>
    </source>
</evidence>
<organism evidence="2 3">
    <name type="scientific">Rotaria socialis</name>
    <dbReference type="NCBI Taxonomy" id="392032"/>
    <lineage>
        <taxon>Eukaryota</taxon>
        <taxon>Metazoa</taxon>
        <taxon>Spiralia</taxon>
        <taxon>Gnathifera</taxon>
        <taxon>Rotifera</taxon>
        <taxon>Eurotatoria</taxon>
        <taxon>Bdelloidea</taxon>
        <taxon>Philodinida</taxon>
        <taxon>Philodinidae</taxon>
        <taxon>Rotaria</taxon>
    </lineage>
</organism>
<dbReference type="Proteomes" id="UP000663838">
    <property type="component" value="Unassembled WGS sequence"/>
</dbReference>
<gene>
    <name evidence="2" type="ORF">TOA249_LOCUS13213</name>
</gene>
<dbReference type="AlphaFoldDB" id="A0A821ERX5"/>
<feature type="compositionally biased region" description="Basic and acidic residues" evidence="1">
    <location>
        <begin position="1"/>
        <end position="21"/>
    </location>
</feature>